<dbReference type="EMBL" id="JACGWZ010000005">
    <property type="protein sequence ID" value="MBA8826412.1"/>
    <property type="molecule type" value="Genomic_DNA"/>
</dbReference>
<keyword evidence="6 7" id="KW-0472">Membrane</keyword>
<feature type="transmembrane region" description="Helical" evidence="7">
    <location>
        <begin position="222"/>
        <end position="249"/>
    </location>
</feature>
<dbReference type="Proteomes" id="UP000569329">
    <property type="component" value="Unassembled WGS sequence"/>
</dbReference>
<dbReference type="Gene3D" id="1.20.1250.20">
    <property type="entry name" value="MFS general substrate transporter like domains"/>
    <property type="match status" value="2"/>
</dbReference>
<feature type="transmembrane region" description="Helical" evidence="7">
    <location>
        <begin position="177"/>
        <end position="201"/>
    </location>
</feature>
<evidence type="ECO:0000256" key="6">
    <source>
        <dbReference type="ARBA" id="ARBA00023136"/>
    </source>
</evidence>
<feature type="transmembrane region" description="Helical" evidence="7">
    <location>
        <begin position="255"/>
        <end position="275"/>
    </location>
</feature>
<feature type="transmembrane region" description="Helical" evidence="7">
    <location>
        <begin position="87"/>
        <end position="103"/>
    </location>
</feature>
<dbReference type="AlphaFoldDB" id="A0A839DWR8"/>
<dbReference type="PANTHER" id="PTHR23517:SF3">
    <property type="entry name" value="INTEGRAL MEMBRANE TRANSPORT PROTEIN"/>
    <property type="match status" value="1"/>
</dbReference>
<comment type="subcellular location">
    <subcellularLocation>
        <location evidence="1">Cell membrane</location>
        <topology evidence="1">Multi-pass membrane protein</topology>
    </subcellularLocation>
</comment>
<dbReference type="GO" id="GO:0005886">
    <property type="term" value="C:plasma membrane"/>
    <property type="evidence" value="ECO:0007669"/>
    <property type="project" value="UniProtKB-SubCell"/>
</dbReference>
<dbReference type="InterPro" id="IPR036259">
    <property type="entry name" value="MFS_trans_sf"/>
</dbReference>
<evidence type="ECO:0000256" key="2">
    <source>
        <dbReference type="ARBA" id="ARBA00022448"/>
    </source>
</evidence>
<organism evidence="9 10">
    <name type="scientific">Halosaccharopolyspora lacisalsi</name>
    <dbReference type="NCBI Taxonomy" id="1000566"/>
    <lineage>
        <taxon>Bacteria</taxon>
        <taxon>Bacillati</taxon>
        <taxon>Actinomycetota</taxon>
        <taxon>Actinomycetes</taxon>
        <taxon>Pseudonocardiales</taxon>
        <taxon>Pseudonocardiaceae</taxon>
        <taxon>Halosaccharopolyspora</taxon>
    </lineage>
</organism>
<dbReference type="PROSITE" id="PS50850">
    <property type="entry name" value="MFS"/>
    <property type="match status" value="1"/>
</dbReference>
<name>A0A839DWR8_9PSEU</name>
<evidence type="ECO:0000256" key="4">
    <source>
        <dbReference type="ARBA" id="ARBA00022692"/>
    </source>
</evidence>
<feature type="domain" description="Major facilitator superfamily (MFS) profile" evidence="8">
    <location>
        <begin position="1"/>
        <end position="398"/>
    </location>
</feature>
<keyword evidence="2" id="KW-0813">Transport</keyword>
<evidence type="ECO:0000313" key="9">
    <source>
        <dbReference type="EMBL" id="MBA8826412.1"/>
    </source>
</evidence>
<keyword evidence="3" id="KW-1003">Cell membrane</keyword>
<keyword evidence="5 7" id="KW-1133">Transmembrane helix</keyword>
<evidence type="ECO:0000313" key="10">
    <source>
        <dbReference type="Proteomes" id="UP000569329"/>
    </source>
</evidence>
<accession>A0A839DWR8</accession>
<sequence length="402" mass="39537">MVTSGPGTDSRTRAGMSSFRASAHAVLATSGGLVTVFVTSALAPLLQRDLGLTAARLGVAVAVFFAFSSIAAPLCGHLVDRMGSVRAMRAALVLAALCLMWIGLAVRGWIGLVAVLGCAGVANGAIQPAANRYLGRLVPPRRQGTAFGIKQSAIPAAMLIGGLSLPVATRVTGWEAVYVTASAAVLAIAVVVRVPSAVPSAPAAVTPDRQPRGAGPPFQLPLVVLAVGWGLASAGSNALGAFFVLAAVGEGHSPLTAGLLAMTGSLASMGVRVVAGVLADRRSGSGLVTVAAMSAAGALGMVLLATGLPWTFGAAVVLGYGLGSGWGGLFSYAIVSTHPSRPGRATGTTQAGASAGSCLGPLGFGLLATTAGYSAAWLAAGGALLVAVGTVLAGRHMLGATS</sequence>
<keyword evidence="4 7" id="KW-0812">Transmembrane</keyword>
<feature type="transmembrane region" description="Helical" evidence="7">
    <location>
        <begin position="287"/>
        <end position="306"/>
    </location>
</feature>
<dbReference type="PANTHER" id="PTHR23517">
    <property type="entry name" value="RESISTANCE PROTEIN MDTM, PUTATIVE-RELATED-RELATED"/>
    <property type="match status" value="1"/>
</dbReference>
<dbReference type="Pfam" id="PF07690">
    <property type="entry name" value="MFS_1"/>
    <property type="match status" value="1"/>
</dbReference>
<proteinExistence type="predicted"/>
<comment type="caution">
    <text evidence="9">The sequence shown here is derived from an EMBL/GenBank/DDBJ whole genome shotgun (WGS) entry which is preliminary data.</text>
</comment>
<dbReference type="GO" id="GO:0022857">
    <property type="term" value="F:transmembrane transporter activity"/>
    <property type="evidence" value="ECO:0007669"/>
    <property type="project" value="InterPro"/>
</dbReference>
<evidence type="ECO:0000256" key="7">
    <source>
        <dbReference type="SAM" id="Phobius"/>
    </source>
</evidence>
<feature type="transmembrane region" description="Helical" evidence="7">
    <location>
        <begin position="21"/>
        <end position="43"/>
    </location>
</feature>
<dbReference type="InterPro" id="IPR050171">
    <property type="entry name" value="MFS_Transporters"/>
</dbReference>
<feature type="transmembrane region" description="Helical" evidence="7">
    <location>
        <begin position="147"/>
        <end position="165"/>
    </location>
</feature>
<protein>
    <submittedName>
        <fullName evidence="9">MFS family permease</fullName>
    </submittedName>
</protein>
<evidence type="ECO:0000256" key="5">
    <source>
        <dbReference type="ARBA" id="ARBA00022989"/>
    </source>
</evidence>
<evidence type="ECO:0000256" key="1">
    <source>
        <dbReference type="ARBA" id="ARBA00004651"/>
    </source>
</evidence>
<keyword evidence="10" id="KW-1185">Reference proteome</keyword>
<evidence type="ECO:0000259" key="8">
    <source>
        <dbReference type="PROSITE" id="PS50850"/>
    </source>
</evidence>
<feature type="transmembrane region" description="Helical" evidence="7">
    <location>
        <begin position="312"/>
        <end position="335"/>
    </location>
</feature>
<evidence type="ECO:0000256" key="3">
    <source>
        <dbReference type="ARBA" id="ARBA00022475"/>
    </source>
</evidence>
<gene>
    <name evidence="9" type="ORF">FHX42_003788</name>
</gene>
<reference evidence="9 10" key="1">
    <citation type="submission" date="2020-07" db="EMBL/GenBank/DDBJ databases">
        <title>Sequencing the genomes of 1000 actinobacteria strains.</title>
        <authorList>
            <person name="Klenk H.-P."/>
        </authorList>
    </citation>
    <scope>NUCLEOTIDE SEQUENCE [LARGE SCALE GENOMIC DNA]</scope>
    <source>
        <strain evidence="9 10">DSM 45975</strain>
    </source>
</reference>
<feature type="transmembrane region" description="Helical" evidence="7">
    <location>
        <begin position="109"/>
        <end position="126"/>
    </location>
</feature>
<feature type="transmembrane region" description="Helical" evidence="7">
    <location>
        <begin position="347"/>
        <end position="368"/>
    </location>
</feature>
<dbReference type="InterPro" id="IPR020846">
    <property type="entry name" value="MFS_dom"/>
</dbReference>
<feature type="transmembrane region" description="Helical" evidence="7">
    <location>
        <begin position="374"/>
        <end position="394"/>
    </location>
</feature>
<dbReference type="InterPro" id="IPR011701">
    <property type="entry name" value="MFS"/>
</dbReference>
<feature type="transmembrane region" description="Helical" evidence="7">
    <location>
        <begin position="55"/>
        <end position="75"/>
    </location>
</feature>
<dbReference type="SUPFAM" id="SSF103473">
    <property type="entry name" value="MFS general substrate transporter"/>
    <property type="match status" value="1"/>
</dbReference>